<dbReference type="PROSITE" id="PS50279">
    <property type="entry name" value="BPTI_KUNITZ_2"/>
    <property type="match status" value="1"/>
</dbReference>
<protein>
    <submittedName>
        <fullName evidence="10">Kunitz-type serine protease inhibitor 1 like protein</fullName>
    </submittedName>
</protein>
<organism evidence="10 11">
    <name type="scientific">Argiope bruennichi</name>
    <name type="common">Wasp spider</name>
    <name type="synonym">Aranea bruennichi</name>
    <dbReference type="NCBI Taxonomy" id="94029"/>
    <lineage>
        <taxon>Eukaryota</taxon>
        <taxon>Metazoa</taxon>
        <taxon>Ecdysozoa</taxon>
        <taxon>Arthropoda</taxon>
        <taxon>Chelicerata</taxon>
        <taxon>Arachnida</taxon>
        <taxon>Araneae</taxon>
        <taxon>Araneomorphae</taxon>
        <taxon>Entelegynae</taxon>
        <taxon>Araneoidea</taxon>
        <taxon>Araneidae</taxon>
        <taxon>Argiope</taxon>
    </lineage>
</organism>
<evidence type="ECO:0000256" key="6">
    <source>
        <dbReference type="ARBA" id="ARBA00038506"/>
    </source>
</evidence>
<dbReference type="InterPro" id="IPR050098">
    <property type="entry name" value="TFPI/VKTCI-like"/>
</dbReference>
<gene>
    <name evidence="10" type="ORF">HNY73_014159</name>
</gene>
<feature type="signal peptide" evidence="8">
    <location>
        <begin position="1"/>
        <end position="18"/>
    </location>
</feature>
<dbReference type="PANTHER" id="PTHR10083:SF328">
    <property type="entry name" value="TISSUE FACTOR PATHWAY INHIBITOR"/>
    <property type="match status" value="1"/>
</dbReference>
<accession>A0A8T0EPQ6</accession>
<dbReference type="SUPFAM" id="SSF57362">
    <property type="entry name" value="BPTI-like"/>
    <property type="match status" value="1"/>
</dbReference>
<comment type="caution">
    <text evidence="10">The sequence shown here is derived from an EMBL/GenBank/DDBJ whole genome shotgun (WGS) entry which is preliminary data.</text>
</comment>
<evidence type="ECO:0000259" key="9">
    <source>
        <dbReference type="PROSITE" id="PS50279"/>
    </source>
</evidence>
<dbReference type="Gene3D" id="4.10.410.10">
    <property type="entry name" value="Pancreatic trypsin inhibitor Kunitz domain"/>
    <property type="match status" value="1"/>
</dbReference>
<keyword evidence="1" id="KW-0646">Protease inhibitor</keyword>
<dbReference type="EMBL" id="JABXBU010002072">
    <property type="protein sequence ID" value="KAF8777254.1"/>
    <property type="molecule type" value="Genomic_DNA"/>
</dbReference>
<dbReference type="FunFam" id="4.10.410.10:FF:000021">
    <property type="entry name" value="Serine protease inhibitor, putative"/>
    <property type="match status" value="1"/>
</dbReference>
<keyword evidence="5" id="KW-1015">Disulfide bond</keyword>
<feature type="domain" description="BPTI/Kunitz inhibitor" evidence="9">
    <location>
        <begin position="37"/>
        <end position="87"/>
    </location>
</feature>
<evidence type="ECO:0000256" key="1">
    <source>
        <dbReference type="ARBA" id="ARBA00022690"/>
    </source>
</evidence>
<dbReference type="Pfam" id="PF00014">
    <property type="entry name" value="Kunitz_BPTI"/>
    <property type="match status" value="1"/>
</dbReference>
<proteinExistence type="inferred from homology"/>
<keyword evidence="4" id="KW-0722">Serine protease inhibitor</keyword>
<evidence type="ECO:0000256" key="4">
    <source>
        <dbReference type="ARBA" id="ARBA00022900"/>
    </source>
</evidence>
<evidence type="ECO:0000256" key="5">
    <source>
        <dbReference type="ARBA" id="ARBA00023157"/>
    </source>
</evidence>
<keyword evidence="2 8" id="KW-0732">Signal</keyword>
<comment type="similarity">
    <text evidence="6">Belongs to the venom Kunitz-type family. 03 (sub-Kunitz) subfamily.</text>
</comment>
<reference evidence="10" key="1">
    <citation type="journal article" date="2020" name="bioRxiv">
        <title>Chromosome-level reference genome of the European wasp spider Argiope bruennichi: a resource for studies on range expansion and evolutionary adaptation.</title>
        <authorList>
            <person name="Sheffer M.M."/>
            <person name="Hoppe A."/>
            <person name="Krehenwinkel H."/>
            <person name="Uhl G."/>
            <person name="Kuss A.W."/>
            <person name="Jensen L."/>
            <person name="Jensen C."/>
            <person name="Gillespie R.G."/>
            <person name="Hoff K.J."/>
            <person name="Prost S."/>
        </authorList>
    </citation>
    <scope>NUCLEOTIDE SEQUENCE</scope>
</reference>
<keyword evidence="3" id="KW-0677">Repeat</keyword>
<dbReference type="SMART" id="SM00131">
    <property type="entry name" value="KU"/>
    <property type="match status" value="1"/>
</dbReference>
<feature type="chain" id="PRO_5035810522" evidence="8">
    <location>
        <begin position="19"/>
        <end position="90"/>
    </location>
</feature>
<dbReference type="InterPro" id="IPR020901">
    <property type="entry name" value="Prtase_inh_Kunz-CS"/>
</dbReference>
<dbReference type="InterPro" id="IPR002223">
    <property type="entry name" value="Kunitz_BPTI"/>
</dbReference>
<reference evidence="10" key="2">
    <citation type="submission" date="2020-06" db="EMBL/GenBank/DDBJ databases">
        <authorList>
            <person name="Sheffer M."/>
        </authorList>
    </citation>
    <scope>NUCLEOTIDE SEQUENCE</scope>
</reference>
<dbReference type="Proteomes" id="UP000807504">
    <property type="component" value="Unassembled WGS sequence"/>
</dbReference>
<evidence type="ECO:0000256" key="7">
    <source>
        <dbReference type="ARBA" id="ARBA00093388"/>
    </source>
</evidence>
<sequence length="90" mass="10378">MPLKFVVFLCLLLTLCTAAYRQSEMDIPTAQRDQSICYQPKDPGNCRMHILNWYYDSAGKRCERFVYGGCGGNRNNFETLEECMEKCYGA</sequence>
<dbReference type="GO" id="GO:0005615">
    <property type="term" value="C:extracellular space"/>
    <property type="evidence" value="ECO:0007669"/>
    <property type="project" value="TreeGrafter"/>
</dbReference>
<name>A0A8T0EPQ6_ARGBR</name>
<comment type="function">
    <text evidence="7">Serine protease inhibitor that inhibits trypsin at a molar ratio of 1:1.</text>
</comment>
<evidence type="ECO:0000256" key="8">
    <source>
        <dbReference type="SAM" id="SignalP"/>
    </source>
</evidence>
<dbReference type="PANTHER" id="PTHR10083">
    <property type="entry name" value="KUNITZ-TYPE PROTEASE INHIBITOR-RELATED"/>
    <property type="match status" value="1"/>
</dbReference>
<dbReference type="PRINTS" id="PR00759">
    <property type="entry name" value="BASICPTASE"/>
</dbReference>
<dbReference type="CDD" id="cd00109">
    <property type="entry name" value="Kunitz-type"/>
    <property type="match status" value="1"/>
</dbReference>
<dbReference type="InterPro" id="IPR036880">
    <property type="entry name" value="Kunitz_BPTI_sf"/>
</dbReference>
<evidence type="ECO:0000256" key="3">
    <source>
        <dbReference type="ARBA" id="ARBA00022737"/>
    </source>
</evidence>
<evidence type="ECO:0000313" key="11">
    <source>
        <dbReference type="Proteomes" id="UP000807504"/>
    </source>
</evidence>
<evidence type="ECO:0000313" key="10">
    <source>
        <dbReference type="EMBL" id="KAF8777254.1"/>
    </source>
</evidence>
<dbReference type="PROSITE" id="PS00280">
    <property type="entry name" value="BPTI_KUNITZ_1"/>
    <property type="match status" value="1"/>
</dbReference>
<dbReference type="GO" id="GO:0004867">
    <property type="term" value="F:serine-type endopeptidase inhibitor activity"/>
    <property type="evidence" value="ECO:0007669"/>
    <property type="project" value="UniProtKB-KW"/>
</dbReference>
<evidence type="ECO:0000256" key="2">
    <source>
        <dbReference type="ARBA" id="ARBA00022729"/>
    </source>
</evidence>
<dbReference type="AlphaFoldDB" id="A0A8T0EPQ6"/>
<keyword evidence="11" id="KW-1185">Reference proteome</keyword>